<gene>
    <name evidence="6" type="ORF">GPM918_LOCUS14794</name>
    <name evidence="7" type="ORF">SRO942_LOCUS14794</name>
</gene>
<feature type="domain" description="Ras-GEF" evidence="4">
    <location>
        <begin position="310"/>
        <end position="550"/>
    </location>
</feature>
<dbReference type="SUPFAM" id="SSF54236">
    <property type="entry name" value="Ubiquitin-like"/>
    <property type="match status" value="1"/>
</dbReference>
<dbReference type="InterPro" id="IPR023578">
    <property type="entry name" value="Ras_GEF_dom_sf"/>
</dbReference>
<evidence type="ECO:0000313" key="7">
    <source>
        <dbReference type="EMBL" id="CAF3792689.1"/>
    </source>
</evidence>
<dbReference type="Gene3D" id="1.10.840.10">
    <property type="entry name" value="Ras guanine-nucleotide exchange factors catalytic domain"/>
    <property type="match status" value="1"/>
</dbReference>
<dbReference type="SMART" id="SM00147">
    <property type="entry name" value="RasGEF"/>
    <property type="match status" value="1"/>
</dbReference>
<dbReference type="PANTHER" id="PTHR23113">
    <property type="entry name" value="GUANINE NUCLEOTIDE EXCHANGE FACTOR"/>
    <property type="match status" value="1"/>
</dbReference>
<dbReference type="PROSITE" id="PS00720">
    <property type="entry name" value="RASGEF"/>
    <property type="match status" value="1"/>
</dbReference>
<feature type="compositionally biased region" description="Low complexity" evidence="3">
    <location>
        <begin position="702"/>
        <end position="714"/>
    </location>
</feature>
<dbReference type="SMART" id="SM00229">
    <property type="entry name" value="RasGEFN"/>
    <property type="match status" value="1"/>
</dbReference>
<keyword evidence="1 2" id="KW-0344">Guanine-nucleotide releasing factor</keyword>
<comment type="caution">
    <text evidence="6">The sequence shown here is derived from an EMBL/GenBank/DDBJ whole genome shotgun (WGS) entry which is preliminary data.</text>
</comment>
<dbReference type="PROSITE" id="PS50009">
    <property type="entry name" value="RASGEF_CAT"/>
    <property type="match status" value="1"/>
</dbReference>
<dbReference type="EMBL" id="CAJOBC010003617">
    <property type="protein sequence ID" value="CAF3792689.1"/>
    <property type="molecule type" value="Genomic_DNA"/>
</dbReference>
<dbReference type="InterPro" id="IPR019804">
    <property type="entry name" value="Ras_G-nucl-exch_fac_CS"/>
</dbReference>
<evidence type="ECO:0000259" key="4">
    <source>
        <dbReference type="PROSITE" id="PS50009"/>
    </source>
</evidence>
<feature type="domain" description="N-terminal Ras-GEF" evidence="5">
    <location>
        <begin position="138"/>
        <end position="267"/>
    </location>
</feature>
<dbReference type="Pfam" id="PF00618">
    <property type="entry name" value="RasGEF_N"/>
    <property type="match status" value="1"/>
</dbReference>
<evidence type="ECO:0000256" key="1">
    <source>
        <dbReference type="ARBA" id="ARBA00022658"/>
    </source>
</evidence>
<dbReference type="AlphaFoldDB" id="A0A814ID80"/>
<evidence type="ECO:0000256" key="2">
    <source>
        <dbReference type="PROSITE-ProRule" id="PRU00168"/>
    </source>
</evidence>
<dbReference type="Gene3D" id="1.20.870.10">
    <property type="entry name" value="Son of sevenless (SoS) protein Chain: S domain 1"/>
    <property type="match status" value="1"/>
</dbReference>
<dbReference type="Gene3D" id="3.10.20.90">
    <property type="entry name" value="Phosphatidylinositol 3-kinase Catalytic Subunit, Chain A, domain 1"/>
    <property type="match status" value="1"/>
</dbReference>
<reference evidence="6" key="1">
    <citation type="submission" date="2021-02" db="EMBL/GenBank/DDBJ databases">
        <authorList>
            <person name="Nowell W R."/>
        </authorList>
    </citation>
    <scope>NUCLEOTIDE SEQUENCE</scope>
</reference>
<dbReference type="InterPro" id="IPR000651">
    <property type="entry name" value="Ras-like_Gua-exchang_fac_N"/>
</dbReference>
<evidence type="ECO:0000313" key="6">
    <source>
        <dbReference type="EMBL" id="CAF1021278.1"/>
    </source>
</evidence>
<dbReference type="Proteomes" id="UP000663829">
    <property type="component" value="Unassembled WGS sequence"/>
</dbReference>
<feature type="region of interest" description="Disordered" evidence="3">
    <location>
        <begin position="560"/>
        <end position="583"/>
    </location>
</feature>
<dbReference type="InterPro" id="IPR008937">
    <property type="entry name" value="Ras-like_GEF"/>
</dbReference>
<dbReference type="GO" id="GO:0005085">
    <property type="term" value="F:guanyl-nucleotide exchange factor activity"/>
    <property type="evidence" value="ECO:0007669"/>
    <property type="project" value="UniProtKB-KW"/>
</dbReference>
<evidence type="ECO:0000256" key="3">
    <source>
        <dbReference type="SAM" id="MobiDB-lite"/>
    </source>
</evidence>
<dbReference type="InterPro" id="IPR036964">
    <property type="entry name" value="RASGEF_cat_dom_sf"/>
</dbReference>
<dbReference type="GO" id="GO:0007265">
    <property type="term" value="P:Ras protein signal transduction"/>
    <property type="evidence" value="ECO:0007669"/>
    <property type="project" value="TreeGrafter"/>
</dbReference>
<dbReference type="InterPro" id="IPR001895">
    <property type="entry name" value="RASGEF_cat_dom"/>
</dbReference>
<dbReference type="SUPFAM" id="SSF48366">
    <property type="entry name" value="Ras GEF"/>
    <property type="match status" value="1"/>
</dbReference>
<dbReference type="EMBL" id="CAJNOQ010003617">
    <property type="protein sequence ID" value="CAF1021278.1"/>
    <property type="molecule type" value="Genomic_DNA"/>
</dbReference>
<evidence type="ECO:0000313" key="8">
    <source>
        <dbReference type="Proteomes" id="UP000663829"/>
    </source>
</evidence>
<dbReference type="OrthoDB" id="26687at2759"/>
<dbReference type="CDD" id="cd00155">
    <property type="entry name" value="RasGEF"/>
    <property type="match status" value="1"/>
</dbReference>
<dbReference type="PROSITE" id="PS50212">
    <property type="entry name" value="RASGEF_NTER"/>
    <property type="match status" value="1"/>
</dbReference>
<dbReference type="Pfam" id="PF00617">
    <property type="entry name" value="RasGEF"/>
    <property type="match status" value="1"/>
</dbReference>
<feature type="compositionally biased region" description="Low complexity" evidence="3">
    <location>
        <begin position="560"/>
        <end position="580"/>
    </location>
</feature>
<dbReference type="CDD" id="cd06224">
    <property type="entry name" value="REM"/>
    <property type="match status" value="1"/>
</dbReference>
<dbReference type="PANTHER" id="PTHR23113:SF312">
    <property type="entry name" value="RAL GUANINE NUCLEOTIDE DISSOCIATION STIMULATOR-LIKE, ISOFORM E"/>
    <property type="match status" value="1"/>
</dbReference>
<sequence length="731" mass="83535">MYTTLTSALSEPSIVFRTSKKSSIPISPSPSTQSNRFDWNYSRQSSIQENLNKIVWNIRSSVNNIGTISKKNLKIAEYEEKLHGHQLYLLSEEKQDDAIYRIYLKRVRQKIDSDEIQQSHNSSTATSSDGSLLYHTVKVVQLKAGTLAKIVEYLTNDQGELDSTHMHTLFSTYRSFTDPLTLCDEIIQRYKLIVPATLDMTEDVRQKSLKNIRLSLNCLLTTYKEDFRDAPCYTCLRRLLDFSKAVNDKELNKQCHTLLEKFIEDEDRKSNSGITADESFLPAKSSETNGGLYGVHGYDYVMPWEFIDIPNSLFAEQLTYVDAELLKRVLPYECLSIDKRCLSKTHRQLSTVAATIDHFNSVVGRVIATILKDSSLVHLKRAQIIEKWIDIAQECRNLKNFSSLTAILNGLSAGCIHRLQHAWESVSKSKMTIFDELRTVFGSCADRKQARQILNKLLDDIRLADCRAVIGTVPYLGLYLSDLTYVDSAFPNQIEQLINFEKHRKEFEILAQLKLYQSAANSYRIMPIKRFKHWFDNVRTYTDSESPHLRRPPSVISLDSLPHSTSIRSSPSSMSLDKMSTNSTNSLPRNILRTVVPSHSRSSSASSFLTSGSCCSSPTIDEFIVAKIRNNERTSSVLKTVLEKFGLNPTVYENYCIEQQLPEKKIVIPDYCNVFYAIVQKENQSIQLTVREKTRQEKDLSQKQQQQRQQSLNDNQHHSRTPSGWSMTSAQ</sequence>
<keyword evidence="8" id="KW-1185">Reference proteome</keyword>
<feature type="compositionally biased region" description="Polar residues" evidence="3">
    <location>
        <begin position="721"/>
        <end position="731"/>
    </location>
</feature>
<dbReference type="Proteomes" id="UP000681722">
    <property type="component" value="Unassembled WGS sequence"/>
</dbReference>
<dbReference type="InterPro" id="IPR029071">
    <property type="entry name" value="Ubiquitin-like_domsf"/>
</dbReference>
<dbReference type="GO" id="GO:0005886">
    <property type="term" value="C:plasma membrane"/>
    <property type="evidence" value="ECO:0007669"/>
    <property type="project" value="TreeGrafter"/>
</dbReference>
<feature type="region of interest" description="Disordered" evidence="3">
    <location>
        <begin position="693"/>
        <end position="731"/>
    </location>
</feature>
<protein>
    <submittedName>
        <fullName evidence="6">Uncharacterized protein</fullName>
    </submittedName>
</protein>
<organism evidence="6 8">
    <name type="scientific">Didymodactylos carnosus</name>
    <dbReference type="NCBI Taxonomy" id="1234261"/>
    <lineage>
        <taxon>Eukaryota</taxon>
        <taxon>Metazoa</taxon>
        <taxon>Spiralia</taxon>
        <taxon>Gnathifera</taxon>
        <taxon>Rotifera</taxon>
        <taxon>Eurotatoria</taxon>
        <taxon>Bdelloidea</taxon>
        <taxon>Philodinida</taxon>
        <taxon>Philodinidae</taxon>
        <taxon>Didymodactylos</taxon>
    </lineage>
</organism>
<feature type="non-terminal residue" evidence="6">
    <location>
        <position position="1"/>
    </location>
</feature>
<proteinExistence type="predicted"/>
<accession>A0A814ID80</accession>
<name>A0A814ID80_9BILA</name>
<evidence type="ECO:0000259" key="5">
    <source>
        <dbReference type="PROSITE" id="PS50212"/>
    </source>
</evidence>